<dbReference type="Pfam" id="PF13812">
    <property type="entry name" value="PPR_3"/>
    <property type="match status" value="1"/>
</dbReference>
<dbReference type="InterPro" id="IPR002885">
    <property type="entry name" value="PPR_rpt"/>
</dbReference>
<dbReference type="NCBIfam" id="TIGR00756">
    <property type="entry name" value="PPR"/>
    <property type="match status" value="2"/>
</dbReference>
<evidence type="ECO:0000313" key="4">
    <source>
        <dbReference type="Proteomes" id="UP001215598"/>
    </source>
</evidence>
<comment type="caution">
    <text evidence="3">The sequence shown here is derived from an EMBL/GenBank/DDBJ whole genome shotgun (WGS) entry which is preliminary data.</text>
</comment>
<comment type="similarity">
    <text evidence="1">Belongs to the PPR family. P subfamily.</text>
</comment>
<feature type="repeat" description="PPR" evidence="2">
    <location>
        <begin position="337"/>
        <end position="371"/>
    </location>
</feature>
<dbReference type="Pfam" id="PF01535">
    <property type="entry name" value="PPR"/>
    <property type="match status" value="2"/>
</dbReference>
<feature type="repeat" description="PPR" evidence="2">
    <location>
        <begin position="199"/>
        <end position="233"/>
    </location>
</feature>
<dbReference type="PANTHER" id="PTHR46128">
    <property type="entry name" value="MITOCHONDRIAL GROUP I INTRON SPLICING FACTOR CCM1"/>
    <property type="match status" value="1"/>
</dbReference>
<proteinExistence type="inferred from homology"/>
<dbReference type="PANTHER" id="PTHR46128:SF329">
    <property type="entry name" value="MITOCHONDRIAL GROUP I INTRON SPLICING FACTOR DMR1"/>
    <property type="match status" value="1"/>
</dbReference>
<dbReference type="PROSITE" id="PS51375">
    <property type="entry name" value="PPR"/>
    <property type="match status" value="3"/>
</dbReference>
<feature type="repeat" description="PPR" evidence="2">
    <location>
        <begin position="635"/>
        <end position="669"/>
    </location>
</feature>
<dbReference type="InterPro" id="IPR050872">
    <property type="entry name" value="PPR_P_subfamily"/>
</dbReference>
<reference evidence="3" key="1">
    <citation type="submission" date="2023-03" db="EMBL/GenBank/DDBJ databases">
        <title>Massive genome expansion in bonnet fungi (Mycena s.s.) driven by repeated elements and novel gene families across ecological guilds.</title>
        <authorList>
            <consortium name="Lawrence Berkeley National Laboratory"/>
            <person name="Harder C.B."/>
            <person name="Miyauchi S."/>
            <person name="Viragh M."/>
            <person name="Kuo A."/>
            <person name="Thoen E."/>
            <person name="Andreopoulos B."/>
            <person name="Lu D."/>
            <person name="Skrede I."/>
            <person name="Drula E."/>
            <person name="Henrissat B."/>
            <person name="Morin E."/>
            <person name="Kohler A."/>
            <person name="Barry K."/>
            <person name="LaButti K."/>
            <person name="Morin E."/>
            <person name="Salamov A."/>
            <person name="Lipzen A."/>
            <person name="Mereny Z."/>
            <person name="Hegedus B."/>
            <person name="Baldrian P."/>
            <person name="Stursova M."/>
            <person name="Weitz H."/>
            <person name="Taylor A."/>
            <person name="Grigoriev I.V."/>
            <person name="Nagy L.G."/>
            <person name="Martin F."/>
            <person name="Kauserud H."/>
        </authorList>
    </citation>
    <scope>NUCLEOTIDE SEQUENCE</scope>
    <source>
        <strain evidence="3">CBHHK182m</strain>
    </source>
</reference>
<dbReference type="InterPro" id="IPR011990">
    <property type="entry name" value="TPR-like_helical_dom_sf"/>
</dbReference>
<dbReference type="Proteomes" id="UP001215598">
    <property type="component" value="Unassembled WGS sequence"/>
</dbReference>
<dbReference type="AlphaFoldDB" id="A0AAD7P3N8"/>
<evidence type="ECO:0000313" key="3">
    <source>
        <dbReference type="EMBL" id="KAJ7786432.1"/>
    </source>
</evidence>
<dbReference type="EMBL" id="JARKIB010000001">
    <property type="protein sequence ID" value="KAJ7786432.1"/>
    <property type="molecule type" value="Genomic_DNA"/>
</dbReference>
<sequence>MLRRVASALKLENSISLGQLASPAQCPFIPSLHSLTFVRYLAASRKRDQNRRVPPAEIAPDVPKKSRPIIPKWPHLSPRDHILKLYAQVPHAAARLKRFKDSPVLRAHFLDSENLLHIIYALASSSRPRTALFAINDSRKLGRELSTAAYEVAVYRLAAAKERRPALLNWRARALLETRHYTELYAILQHFTANNFLPSRLTWHLILSGYIRNHDLAGARECLREMEAAGFAPDHSTHALIATLYQHIGPDDKVRDRGIQSLPHIGSRQSTYMINSLMDLRLRIFDLDEVFYLLSAFDQSKVGPLTLMLAASRPVRDEKASNPPLNQSWLPGTVAPDAVTFTMFIDYFAQLHDLPRCLAILDHMGNAGVKPTLRTAASLIKAYFIAGQGGAATSMVVAMCDPKTTSRDMFQRVPSPEGHTPPFDVTQLGRPNRPIFNAFLRGVLDTHGLPGARNVLRLMRVNLLLPDSHSRRIIATHVHRVEHGKPGAHVVLAATMRYQKYLVDGIGWDRTAAKFSPVRKPSARPYPEADVSTVGPNFDPMAGLQLPVRRRHRALFRPVQMTLAARGVKSDRATIALRIRHDAVIRNDMDSATEVFQAMVARGLHPNQYHYSALMEGFVKAGDFESARAASYEPDVVMFTILIVGYAKHKNPEMALRIFRQMVAAGIQPDVPAIDAVSSAFFFVGAYDMCWRVLTSLWKHISPLPPDIDKTSLKSAAVYFRSLHQGREKGHPIKTTKEFRIALYREIALLSVIWKGRLHARTRAKWLLNHP</sequence>
<name>A0AAD7P3N8_9AGAR</name>
<protein>
    <recommendedName>
        <fullName evidence="5">Pentatricopeptide repeat protein</fullName>
    </recommendedName>
</protein>
<organism evidence="3 4">
    <name type="scientific">Mycena metata</name>
    <dbReference type="NCBI Taxonomy" id="1033252"/>
    <lineage>
        <taxon>Eukaryota</taxon>
        <taxon>Fungi</taxon>
        <taxon>Dikarya</taxon>
        <taxon>Basidiomycota</taxon>
        <taxon>Agaricomycotina</taxon>
        <taxon>Agaricomycetes</taxon>
        <taxon>Agaricomycetidae</taxon>
        <taxon>Agaricales</taxon>
        <taxon>Marasmiineae</taxon>
        <taxon>Mycenaceae</taxon>
        <taxon>Mycena</taxon>
    </lineage>
</organism>
<accession>A0AAD7P3N8</accession>
<keyword evidence="4" id="KW-1185">Reference proteome</keyword>
<dbReference type="Gene3D" id="1.25.40.10">
    <property type="entry name" value="Tetratricopeptide repeat domain"/>
    <property type="match status" value="3"/>
</dbReference>
<gene>
    <name evidence="3" type="ORF">B0H16DRAFT_1490452</name>
</gene>
<evidence type="ECO:0000256" key="2">
    <source>
        <dbReference type="PROSITE-ProRule" id="PRU00708"/>
    </source>
</evidence>
<evidence type="ECO:0000256" key="1">
    <source>
        <dbReference type="ARBA" id="ARBA00007626"/>
    </source>
</evidence>
<dbReference type="Pfam" id="PF13041">
    <property type="entry name" value="PPR_2"/>
    <property type="match status" value="1"/>
</dbReference>
<evidence type="ECO:0008006" key="5">
    <source>
        <dbReference type="Google" id="ProtNLM"/>
    </source>
</evidence>